<sequence length="98" mass="10115">DGTRTRVPSFIDWSIDVQFRQDFIAPATNAVDSTLFPLVGAAAFAIILRPDAGAKSATNPEFTGNALLTTYTPLTGSVGDVAVAPATFMGDGALARGV</sequence>
<protein>
    <submittedName>
        <fullName evidence="1">Uncharacterized protein</fullName>
    </submittedName>
</protein>
<comment type="caution">
    <text evidence="1">The sequence shown here is derived from an EMBL/GenBank/DDBJ whole genome shotgun (WGS) entry which is preliminary data.</text>
</comment>
<name>A0A0F9BE20_9ZZZZ</name>
<feature type="non-terminal residue" evidence="1">
    <location>
        <position position="1"/>
    </location>
</feature>
<reference evidence="1" key="1">
    <citation type="journal article" date="2015" name="Nature">
        <title>Complex archaea that bridge the gap between prokaryotes and eukaryotes.</title>
        <authorList>
            <person name="Spang A."/>
            <person name="Saw J.H."/>
            <person name="Jorgensen S.L."/>
            <person name="Zaremba-Niedzwiedzka K."/>
            <person name="Martijn J."/>
            <person name="Lind A.E."/>
            <person name="van Eijk R."/>
            <person name="Schleper C."/>
            <person name="Guy L."/>
            <person name="Ettema T.J."/>
        </authorList>
    </citation>
    <scope>NUCLEOTIDE SEQUENCE</scope>
</reference>
<organism evidence="1">
    <name type="scientific">marine sediment metagenome</name>
    <dbReference type="NCBI Taxonomy" id="412755"/>
    <lineage>
        <taxon>unclassified sequences</taxon>
        <taxon>metagenomes</taxon>
        <taxon>ecological metagenomes</taxon>
    </lineage>
</organism>
<dbReference type="AlphaFoldDB" id="A0A0F9BE20"/>
<accession>A0A0F9BE20</accession>
<evidence type="ECO:0000313" key="1">
    <source>
        <dbReference type="EMBL" id="KKL19965.1"/>
    </source>
</evidence>
<proteinExistence type="predicted"/>
<gene>
    <name evidence="1" type="ORF">LCGC14_2460160</name>
</gene>
<dbReference type="EMBL" id="LAZR01038286">
    <property type="protein sequence ID" value="KKL19965.1"/>
    <property type="molecule type" value="Genomic_DNA"/>
</dbReference>